<dbReference type="Pfam" id="PF00403">
    <property type="entry name" value="HMA"/>
    <property type="match status" value="1"/>
</dbReference>
<feature type="domain" description="HMA" evidence="1">
    <location>
        <begin position="3"/>
        <end position="69"/>
    </location>
</feature>
<protein>
    <submittedName>
        <fullName evidence="2">Heavy-metal-associated domain-containing protein</fullName>
    </submittedName>
</protein>
<keyword evidence="3" id="KW-1185">Reference proteome</keyword>
<accession>A0ABP7IWT0</accession>
<dbReference type="Gene3D" id="3.30.70.100">
    <property type="match status" value="1"/>
</dbReference>
<organism evidence="2 3">
    <name type="scientific">Sphaerisporangium flaviroseum</name>
    <dbReference type="NCBI Taxonomy" id="509199"/>
    <lineage>
        <taxon>Bacteria</taxon>
        <taxon>Bacillati</taxon>
        <taxon>Actinomycetota</taxon>
        <taxon>Actinomycetes</taxon>
        <taxon>Streptosporangiales</taxon>
        <taxon>Streptosporangiaceae</taxon>
        <taxon>Sphaerisporangium</taxon>
    </lineage>
</organism>
<dbReference type="RefSeq" id="WP_344946762.1">
    <property type="nucleotide sequence ID" value="NZ_BAAAZR010000027.1"/>
</dbReference>
<dbReference type="Proteomes" id="UP001500888">
    <property type="component" value="Unassembled WGS sequence"/>
</dbReference>
<dbReference type="CDD" id="cd00371">
    <property type="entry name" value="HMA"/>
    <property type="match status" value="1"/>
</dbReference>
<gene>
    <name evidence="2" type="ORF">GCM10022226_56800</name>
</gene>
<evidence type="ECO:0000313" key="3">
    <source>
        <dbReference type="Proteomes" id="UP001500888"/>
    </source>
</evidence>
<reference evidence="3" key="1">
    <citation type="journal article" date="2019" name="Int. J. Syst. Evol. Microbiol.">
        <title>The Global Catalogue of Microorganisms (GCM) 10K type strain sequencing project: providing services to taxonomists for standard genome sequencing and annotation.</title>
        <authorList>
            <consortium name="The Broad Institute Genomics Platform"/>
            <consortium name="The Broad Institute Genome Sequencing Center for Infectious Disease"/>
            <person name="Wu L."/>
            <person name="Ma J."/>
        </authorList>
    </citation>
    <scope>NUCLEOTIDE SEQUENCE [LARGE SCALE GENOMIC DNA]</scope>
    <source>
        <strain evidence="3">JCM 16908</strain>
    </source>
</reference>
<proteinExistence type="predicted"/>
<evidence type="ECO:0000313" key="2">
    <source>
        <dbReference type="EMBL" id="GAA3828612.1"/>
    </source>
</evidence>
<evidence type="ECO:0000259" key="1">
    <source>
        <dbReference type="PROSITE" id="PS50846"/>
    </source>
</evidence>
<dbReference type="InterPro" id="IPR036163">
    <property type="entry name" value="HMA_dom_sf"/>
</dbReference>
<sequence>MSIVTTYSVEGMTCGGCAKRVRTALDAALPEIDGIEIDPKAGRVQISTATPISQEAVRSAVEKSGYRFAGVLS</sequence>
<dbReference type="PROSITE" id="PS50846">
    <property type="entry name" value="HMA_2"/>
    <property type="match status" value="1"/>
</dbReference>
<comment type="caution">
    <text evidence="2">The sequence shown here is derived from an EMBL/GenBank/DDBJ whole genome shotgun (WGS) entry which is preliminary data.</text>
</comment>
<name>A0ABP7IWT0_9ACTN</name>
<dbReference type="EMBL" id="BAAAZR010000027">
    <property type="protein sequence ID" value="GAA3828612.1"/>
    <property type="molecule type" value="Genomic_DNA"/>
</dbReference>
<dbReference type="SUPFAM" id="SSF55008">
    <property type="entry name" value="HMA, heavy metal-associated domain"/>
    <property type="match status" value="1"/>
</dbReference>
<dbReference type="InterPro" id="IPR006121">
    <property type="entry name" value="HMA_dom"/>
</dbReference>